<dbReference type="InterPro" id="IPR044925">
    <property type="entry name" value="His-Me_finger_sf"/>
</dbReference>
<dbReference type="PROSITE" id="PS51032">
    <property type="entry name" value="AP2_ERF"/>
    <property type="match status" value="1"/>
</dbReference>
<dbReference type="GO" id="GO:0003700">
    <property type="term" value="F:DNA-binding transcription factor activity"/>
    <property type="evidence" value="ECO:0007669"/>
    <property type="project" value="InterPro"/>
</dbReference>
<dbReference type="InterPro" id="IPR001471">
    <property type="entry name" value="AP2/ERF_dom"/>
</dbReference>
<feature type="domain" description="AP2/ERF" evidence="4">
    <location>
        <begin position="118"/>
        <end position="174"/>
    </location>
</feature>
<dbReference type="SUPFAM" id="SSF54060">
    <property type="entry name" value="His-Me finger endonucleases"/>
    <property type="match status" value="1"/>
</dbReference>
<evidence type="ECO:0000256" key="3">
    <source>
        <dbReference type="ARBA" id="ARBA00023163"/>
    </source>
</evidence>
<dbReference type="Gene3D" id="3.90.75.20">
    <property type="match status" value="1"/>
</dbReference>
<keyword evidence="3" id="KW-0804">Transcription</keyword>
<dbReference type="Proteomes" id="UP000319432">
    <property type="component" value="Chromosome"/>
</dbReference>
<evidence type="ECO:0000256" key="2">
    <source>
        <dbReference type="ARBA" id="ARBA00023125"/>
    </source>
</evidence>
<evidence type="ECO:0000259" key="4">
    <source>
        <dbReference type="PROSITE" id="PS51032"/>
    </source>
</evidence>
<accession>A0A518V9G5</accession>
<dbReference type="Pfam" id="PF13392">
    <property type="entry name" value="HNH_3"/>
    <property type="match status" value="1"/>
</dbReference>
<keyword evidence="2" id="KW-0238">DNA-binding</keyword>
<dbReference type="AlphaFoldDB" id="A0A518V9G5"/>
<reference evidence="5 6" key="1">
    <citation type="submission" date="2018-11" db="EMBL/GenBank/DDBJ databases">
        <title>Phylogenetic determinants of toxin gene distribution in genomes of Brevibacillus laterosporus.</title>
        <authorList>
            <person name="Glare T.R."/>
            <person name="Durrant A."/>
            <person name="Berry C."/>
            <person name="Palma L."/>
            <person name="Ormskirk M."/>
            <person name="Cox M.O."/>
        </authorList>
    </citation>
    <scope>NUCLEOTIDE SEQUENCE [LARGE SCALE GENOMIC DNA]</scope>
    <source>
        <strain evidence="5 6">1821L</strain>
    </source>
</reference>
<evidence type="ECO:0000313" key="6">
    <source>
        <dbReference type="Proteomes" id="UP000319432"/>
    </source>
</evidence>
<protein>
    <recommendedName>
        <fullName evidence="4">AP2/ERF domain-containing protein</fullName>
    </recommendedName>
</protein>
<evidence type="ECO:0000256" key="1">
    <source>
        <dbReference type="ARBA" id="ARBA00023015"/>
    </source>
</evidence>
<organism evidence="5 6">
    <name type="scientific">Brevibacillus laterosporus</name>
    <name type="common">Bacillus laterosporus</name>
    <dbReference type="NCBI Taxonomy" id="1465"/>
    <lineage>
        <taxon>Bacteria</taxon>
        <taxon>Bacillati</taxon>
        <taxon>Bacillota</taxon>
        <taxon>Bacilli</taxon>
        <taxon>Bacillales</taxon>
        <taxon>Paenibacillaceae</taxon>
        <taxon>Brevibacillus</taxon>
    </lineage>
</organism>
<evidence type="ECO:0000313" key="5">
    <source>
        <dbReference type="EMBL" id="QDX93603.1"/>
    </source>
</evidence>
<keyword evidence="6" id="KW-1185">Reference proteome</keyword>
<dbReference type="SMART" id="SM00380">
    <property type="entry name" value="AP2"/>
    <property type="match status" value="1"/>
</dbReference>
<keyword evidence="1" id="KW-0805">Transcription regulation</keyword>
<dbReference type="GO" id="GO:0003677">
    <property type="term" value="F:DNA binding"/>
    <property type="evidence" value="ECO:0007669"/>
    <property type="project" value="UniProtKB-KW"/>
</dbReference>
<name>A0A518V9G5_BRELA</name>
<dbReference type="OrthoDB" id="8974199at2"/>
<dbReference type="Gene3D" id="3.30.730.10">
    <property type="entry name" value="AP2/ERF domain"/>
    <property type="match status" value="1"/>
</dbReference>
<proteinExistence type="predicted"/>
<sequence length="184" mass="20823">MNTNGLRKTKRESDYLAREIPLTKGEVAIVDDLDYELLSRYKWHYVSSGYAGRSIHHRDTIARSFVLMHRKIVGAPVGKVVDHINGNKLDNRRSNLRIVDQTKNQANRQQLNRNNKSGFRGVSWSKAAGKWESSVMFLGKKIYLGIYESPVDAAVAYNTKASELFGDCAQLNDIPKEDDALSHN</sequence>
<dbReference type="InterPro" id="IPR036955">
    <property type="entry name" value="AP2/ERF_dom_sf"/>
</dbReference>
<dbReference type="InterPro" id="IPR016177">
    <property type="entry name" value="DNA-bd_dom_sf"/>
</dbReference>
<dbReference type="InterPro" id="IPR003615">
    <property type="entry name" value="HNH_nuc"/>
</dbReference>
<gene>
    <name evidence="5" type="ORF">EEL30_15635</name>
</gene>
<dbReference type="SUPFAM" id="SSF54171">
    <property type="entry name" value="DNA-binding domain"/>
    <property type="match status" value="1"/>
</dbReference>
<dbReference type="EMBL" id="CP033464">
    <property type="protein sequence ID" value="QDX93603.1"/>
    <property type="molecule type" value="Genomic_DNA"/>
</dbReference>